<proteinExistence type="predicted"/>
<dbReference type="Proteomes" id="UP000825381">
    <property type="component" value="Chromosome"/>
</dbReference>
<accession>A0ABX8V2Y7</accession>
<organism evidence="1 2">
    <name type="scientific">Flavobacterium litorale</name>
    <dbReference type="NCBI Taxonomy" id="2856519"/>
    <lineage>
        <taxon>Bacteria</taxon>
        <taxon>Pseudomonadati</taxon>
        <taxon>Bacteroidota</taxon>
        <taxon>Flavobacteriia</taxon>
        <taxon>Flavobacteriales</taxon>
        <taxon>Flavobacteriaceae</taxon>
        <taxon>Flavobacterium</taxon>
    </lineage>
</organism>
<protein>
    <recommendedName>
        <fullName evidence="3">HNH endonuclease</fullName>
    </recommendedName>
</protein>
<reference evidence="1 2" key="1">
    <citation type="submission" date="2021-07" db="EMBL/GenBank/DDBJ databases">
        <title>Flavobacterium WSW3-B6 sp.nov, isolated from seaweed.</title>
        <authorList>
            <person name="Muhammad N."/>
            <person name="Ho H."/>
            <person name="Lee Y.-J."/>
            <person name="Nguyen T."/>
            <person name="Ho J."/>
            <person name="Kim S.-G."/>
        </authorList>
    </citation>
    <scope>NUCLEOTIDE SEQUENCE [LARGE SCALE GENOMIC DNA]</scope>
    <source>
        <strain evidence="1 2">WSW3-B6</strain>
    </source>
</reference>
<keyword evidence="2" id="KW-1185">Reference proteome</keyword>
<gene>
    <name evidence="1" type="ORF">K1I41_06060</name>
</gene>
<dbReference type="RefSeq" id="WP_220639485.1">
    <property type="nucleotide sequence ID" value="NZ_CP080429.1"/>
</dbReference>
<evidence type="ECO:0008006" key="3">
    <source>
        <dbReference type="Google" id="ProtNLM"/>
    </source>
</evidence>
<name>A0ABX8V2Y7_9FLAO</name>
<sequence>MNCYNCGIELSYETNHVEHIPAKNLFNTYPEEYKQNLLTVPACYTCNVELFSKIDQEIRDVIGVLNNSEELKKELTAKAAKSIMRKSNWKDRLFLCENGKSIQVSFSYNDIKSLHIKNFKGLFYGKYGKPLSEKYKIVVIAEGDEEDEKAQEINKSMRRFLNLKTEWDFIGHPKVFRYKMIACDNDKMLYDIKNIDDAVGFVCIMNYHNAIHPLVMAFINK</sequence>
<dbReference type="EMBL" id="CP080429">
    <property type="protein sequence ID" value="QYJ67137.1"/>
    <property type="molecule type" value="Genomic_DNA"/>
</dbReference>
<evidence type="ECO:0000313" key="2">
    <source>
        <dbReference type="Proteomes" id="UP000825381"/>
    </source>
</evidence>
<evidence type="ECO:0000313" key="1">
    <source>
        <dbReference type="EMBL" id="QYJ67137.1"/>
    </source>
</evidence>